<dbReference type="EC" id="2.7.1.17" evidence="9"/>
<organism evidence="12 13">
    <name type="scientific">Priestia megaterium Q3</name>
    <dbReference type="NCBI Taxonomy" id="1452722"/>
    <lineage>
        <taxon>Bacteria</taxon>
        <taxon>Bacillati</taxon>
        <taxon>Bacillota</taxon>
        <taxon>Bacilli</taxon>
        <taxon>Bacillales</taxon>
        <taxon>Bacillaceae</taxon>
        <taxon>Priestia</taxon>
    </lineage>
</organism>
<evidence type="ECO:0000256" key="3">
    <source>
        <dbReference type="ARBA" id="ARBA00022679"/>
    </source>
</evidence>
<proteinExistence type="inferred from homology"/>
<gene>
    <name evidence="12" type="primary">xylB_3</name>
    <name evidence="9" type="synonym">xylB</name>
    <name evidence="12" type="ORF">AS52_02076</name>
</gene>
<dbReference type="Gene3D" id="3.30.420.40">
    <property type="match status" value="2"/>
</dbReference>
<feature type="domain" description="Carbohydrate kinase FGGY N-terminal" evidence="10">
    <location>
        <begin position="5"/>
        <end position="249"/>
    </location>
</feature>
<evidence type="ECO:0000256" key="7">
    <source>
        <dbReference type="ARBA" id="ARBA00023277"/>
    </source>
</evidence>
<dbReference type="Pfam" id="PF02782">
    <property type="entry name" value="FGGY_C"/>
    <property type="match status" value="1"/>
</dbReference>
<dbReference type="CDD" id="cd07805">
    <property type="entry name" value="ASKHA_NBD_FGGY_CvXK-like"/>
    <property type="match status" value="1"/>
</dbReference>
<keyword evidence="4 9" id="KW-0547">Nucleotide-binding</keyword>
<evidence type="ECO:0000256" key="9">
    <source>
        <dbReference type="RuleBase" id="RU364073"/>
    </source>
</evidence>
<sequence>MSNGYIIAHDIGTTGNKATLYKADGTLVNSTLYKYKTFYPKAGWAEQNPSDWWEAVCETTKILLEQSGVKREEISAVSFSGQMLGCLLVDRDGTPLGNSIIWADMRAGDQARRFENEIGMKNVYEITGHRISSSYSGAKIKWVKENEPERFKKAYKILQAKDYLVYKLTGIFATDYSDACGTNCFDLVNKVWSRDILNTWRIEPELFPDLYASTDVVGSVTAKASDETGLLQGTPVVIGGGDGVCAAAGVGVMDEGEAFNYIGSSSWIATASNKPIFDPEMKTYTWVHLDSTKYSPNGTMQCGGGSMQWITELLYQNSNKSYELMNSEAEQSPPTSKGLIYLPYLMGERSPRWNPDARGAFAGLSITHTRGDIARSVMEGVAYNLKIVLDTFQKEGAPIDRMWVLGGGAKSTLWRQILADIYGLDVYVPNYLDEATSMGAAMAGAVGVGIVDNFKEAKKWVKRVAIHHPQPDIQEQYQEFFSVFNETYEQLKPVYQKLKVFN</sequence>
<dbReference type="GO" id="GO:0004856">
    <property type="term" value="F:D-xylulokinase activity"/>
    <property type="evidence" value="ECO:0007669"/>
    <property type="project" value="UniProtKB-EC"/>
</dbReference>
<accession>A0A806TFZ7</accession>
<dbReference type="Proteomes" id="UP000036410">
    <property type="component" value="Chromosome"/>
</dbReference>
<dbReference type="SUPFAM" id="SSF53067">
    <property type="entry name" value="Actin-like ATPase domain"/>
    <property type="match status" value="2"/>
</dbReference>
<evidence type="ECO:0000256" key="8">
    <source>
        <dbReference type="RuleBase" id="RU003733"/>
    </source>
</evidence>
<dbReference type="InterPro" id="IPR006000">
    <property type="entry name" value="Xylulokinase"/>
</dbReference>
<evidence type="ECO:0000256" key="4">
    <source>
        <dbReference type="ARBA" id="ARBA00022741"/>
    </source>
</evidence>
<dbReference type="EMBL" id="CP010586">
    <property type="protein sequence ID" value="AKP77041.1"/>
    <property type="molecule type" value="Genomic_DNA"/>
</dbReference>
<dbReference type="PIRSF" id="PIRSF000538">
    <property type="entry name" value="GlpK"/>
    <property type="match status" value="1"/>
</dbReference>
<dbReference type="AlphaFoldDB" id="A0A806TFZ7"/>
<evidence type="ECO:0000259" key="10">
    <source>
        <dbReference type="Pfam" id="PF00370"/>
    </source>
</evidence>
<dbReference type="PROSITE" id="PS00445">
    <property type="entry name" value="FGGY_KINASES_2"/>
    <property type="match status" value="1"/>
</dbReference>
<dbReference type="InterPro" id="IPR018483">
    <property type="entry name" value="Carb_kinase_FGGY_CS"/>
</dbReference>
<dbReference type="GO" id="GO:0042732">
    <property type="term" value="P:D-xylose metabolic process"/>
    <property type="evidence" value="ECO:0007669"/>
    <property type="project" value="UniProtKB-KW"/>
</dbReference>
<protein>
    <recommendedName>
        <fullName evidence="9">Xylulose kinase</fullName>
        <shortName evidence="9">Xylulokinase</shortName>
        <ecNumber evidence="9">2.7.1.17</ecNumber>
    </recommendedName>
</protein>
<keyword evidence="5 8" id="KW-0418">Kinase</keyword>
<dbReference type="Pfam" id="PF00370">
    <property type="entry name" value="FGGY_N"/>
    <property type="match status" value="1"/>
</dbReference>
<dbReference type="GO" id="GO:0005997">
    <property type="term" value="P:xylulose metabolic process"/>
    <property type="evidence" value="ECO:0007669"/>
    <property type="project" value="InterPro"/>
</dbReference>
<evidence type="ECO:0000259" key="11">
    <source>
        <dbReference type="Pfam" id="PF02782"/>
    </source>
</evidence>
<reference evidence="12 13" key="1">
    <citation type="submission" date="2015-01" db="EMBL/GenBank/DDBJ databases">
        <title>Genome sequence of bacillus megaterium Q3.</title>
        <authorList>
            <person name="Wang Y."/>
            <person name="Luo K."/>
            <person name="Bai L."/>
            <person name="Luo F."/>
        </authorList>
    </citation>
    <scope>NUCLEOTIDE SEQUENCE [LARGE SCALE GENOMIC DNA]</scope>
    <source>
        <strain evidence="12 13">Q3</strain>
    </source>
</reference>
<dbReference type="GO" id="GO:0005524">
    <property type="term" value="F:ATP binding"/>
    <property type="evidence" value="ECO:0007669"/>
    <property type="project" value="UniProtKB-KW"/>
</dbReference>
<comment type="catalytic activity">
    <reaction evidence="9">
        <text>D-xylulose + ATP = D-xylulose 5-phosphate + ADP + H(+)</text>
        <dbReference type="Rhea" id="RHEA:10964"/>
        <dbReference type="ChEBI" id="CHEBI:15378"/>
        <dbReference type="ChEBI" id="CHEBI:17140"/>
        <dbReference type="ChEBI" id="CHEBI:30616"/>
        <dbReference type="ChEBI" id="CHEBI:57737"/>
        <dbReference type="ChEBI" id="CHEBI:456216"/>
        <dbReference type="EC" id="2.7.1.17"/>
    </reaction>
</comment>
<comment type="similarity">
    <text evidence="1 8">Belongs to the FGGY kinase family.</text>
</comment>
<evidence type="ECO:0000256" key="5">
    <source>
        <dbReference type="ARBA" id="ARBA00022777"/>
    </source>
</evidence>
<dbReference type="PANTHER" id="PTHR43095:SF5">
    <property type="entry name" value="XYLULOSE KINASE"/>
    <property type="match status" value="1"/>
</dbReference>
<keyword evidence="6 9" id="KW-0067">ATP-binding</keyword>
<dbReference type="RefSeq" id="WP_033578811.1">
    <property type="nucleotide sequence ID" value="NZ_CP010586.1"/>
</dbReference>
<keyword evidence="3 8" id="KW-0808">Transferase</keyword>
<evidence type="ECO:0000313" key="13">
    <source>
        <dbReference type="Proteomes" id="UP000036410"/>
    </source>
</evidence>
<dbReference type="PANTHER" id="PTHR43095">
    <property type="entry name" value="SUGAR KINASE"/>
    <property type="match status" value="1"/>
</dbReference>
<dbReference type="InterPro" id="IPR043129">
    <property type="entry name" value="ATPase_NBD"/>
</dbReference>
<evidence type="ECO:0000313" key="12">
    <source>
        <dbReference type="EMBL" id="AKP77041.1"/>
    </source>
</evidence>
<keyword evidence="2 9" id="KW-0859">Xylose metabolism</keyword>
<evidence type="ECO:0000256" key="2">
    <source>
        <dbReference type="ARBA" id="ARBA00022629"/>
    </source>
</evidence>
<dbReference type="InterPro" id="IPR000577">
    <property type="entry name" value="Carb_kinase_FGGY"/>
</dbReference>
<evidence type="ECO:0000256" key="6">
    <source>
        <dbReference type="ARBA" id="ARBA00022840"/>
    </source>
</evidence>
<evidence type="ECO:0000256" key="1">
    <source>
        <dbReference type="ARBA" id="ARBA00009156"/>
    </source>
</evidence>
<dbReference type="NCBIfam" id="TIGR01312">
    <property type="entry name" value="XylB"/>
    <property type="match status" value="1"/>
</dbReference>
<feature type="domain" description="Carbohydrate kinase FGGY C-terminal" evidence="11">
    <location>
        <begin position="262"/>
        <end position="446"/>
    </location>
</feature>
<dbReference type="PROSITE" id="PS00933">
    <property type="entry name" value="FGGY_KINASES_1"/>
    <property type="match status" value="1"/>
</dbReference>
<name>A0A806TFZ7_PRIMG</name>
<dbReference type="InterPro" id="IPR018484">
    <property type="entry name" value="FGGY_N"/>
</dbReference>
<keyword evidence="7 9" id="KW-0119">Carbohydrate metabolism</keyword>
<dbReference type="InterPro" id="IPR018485">
    <property type="entry name" value="FGGY_C"/>
</dbReference>
<dbReference type="InterPro" id="IPR050406">
    <property type="entry name" value="FGGY_Carb_Kinase"/>
</dbReference>